<organism evidence="2 3">
    <name type="scientific">Natrinema saccharevitans</name>
    <dbReference type="NCBI Taxonomy" id="301967"/>
    <lineage>
        <taxon>Archaea</taxon>
        <taxon>Methanobacteriati</taxon>
        <taxon>Methanobacteriota</taxon>
        <taxon>Stenosarchaea group</taxon>
        <taxon>Halobacteria</taxon>
        <taxon>Halobacteriales</taxon>
        <taxon>Natrialbaceae</taxon>
        <taxon>Natrinema</taxon>
    </lineage>
</organism>
<evidence type="ECO:0000256" key="1">
    <source>
        <dbReference type="SAM" id="MobiDB-lite"/>
    </source>
</evidence>
<dbReference type="Proteomes" id="UP000189370">
    <property type="component" value="Unassembled WGS sequence"/>
</dbReference>
<dbReference type="STRING" id="301967.A6E15_12850"/>
<feature type="region of interest" description="Disordered" evidence="1">
    <location>
        <begin position="35"/>
        <end position="74"/>
    </location>
</feature>
<evidence type="ECO:0000313" key="3">
    <source>
        <dbReference type="Proteomes" id="UP000189370"/>
    </source>
</evidence>
<protein>
    <submittedName>
        <fullName evidence="2">Uncharacterized protein</fullName>
    </submittedName>
</protein>
<name>A0A1S8B0Z4_9EURY</name>
<dbReference type="OrthoDB" id="179483at2157"/>
<keyword evidence="3" id="KW-1185">Reference proteome</keyword>
<feature type="compositionally biased region" description="Acidic residues" evidence="1">
    <location>
        <begin position="55"/>
        <end position="66"/>
    </location>
</feature>
<evidence type="ECO:0000313" key="2">
    <source>
        <dbReference type="EMBL" id="OLZ42718.1"/>
    </source>
</evidence>
<gene>
    <name evidence="2" type="ORF">A6E15_12850</name>
</gene>
<dbReference type="AlphaFoldDB" id="A0A1S8B0Z4"/>
<comment type="caution">
    <text evidence="2">The sequence shown here is derived from an EMBL/GenBank/DDBJ whole genome shotgun (WGS) entry which is preliminary data.</text>
</comment>
<accession>A0A1S8B0Z4</accession>
<sequence>MTKSDDEREKAAGICRRCGDLFTVWDSNDGTVRPVSPHNACSCTDPSPRVIDGGEVFEDDDADSDENGTAHPGV</sequence>
<reference evidence="3" key="1">
    <citation type="submission" date="2016-04" db="EMBL/GenBank/DDBJ databases">
        <authorList>
            <person name="Chen S.-C."/>
            <person name="Lai M.-C."/>
        </authorList>
    </citation>
    <scope>NUCLEOTIDE SEQUENCE [LARGE SCALE GENOMIC DNA]</scope>
    <source>
        <strain evidence="3">AB14</strain>
    </source>
</reference>
<dbReference type="EMBL" id="LWLN01000001">
    <property type="protein sequence ID" value="OLZ42718.1"/>
    <property type="molecule type" value="Genomic_DNA"/>
</dbReference>
<proteinExistence type="predicted"/>